<protein>
    <submittedName>
        <fullName evidence="5">Ig family protein</fullName>
    </submittedName>
</protein>
<dbReference type="PROSITE" id="PS00018">
    <property type="entry name" value="EF_HAND_1"/>
    <property type="match status" value="1"/>
</dbReference>
<feature type="domain" description="Haemolysin-type calcium binding-related" evidence="4">
    <location>
        <begin position="2178"/>
        <end position="2219"/>
    </location>
</feature>
<dbReference type="Pfam" id="PF00353">
    <property type="entry name" value="HemolysinCabind"/>
    <property type="match status" value="18"/>
</dbReference>
<gene>
    <name evidence="5" type="primary">cya_3</name>
    <name evidence="5" type="ORF">ERS672216_01868</name>
</gene>
<dbReference type="Gene3D" id="2.150.10.10">
    <property type="entry name" value="Serralysin-like metalloprotease, C-terminal"/>
    <property type="match status" value="9"/>
</dbReference>
<dbReference type="PROSITE" id="PS00330">
    <property type="entry name" value="HEMOLYSIN_CALCIUM"/>
    <property type="match status" value="16"/>
</dbReference>
<evidence type="ECO:0000256" key="2">
    <source>
        <dbReference type="ARBA" id="ARBA00022525"/>
    </source>
</evidence>
<dbReference type="PANTHER" id="PTHR38340">
    <property type="entry name" value="S-LAYER PROTEIN"/>
    <property type="match status" value="1"/>
</dbReference>
<dbReference type="InterPro" id="IPR010566">
    <property type="entry name" value="Haemolys_ca-bd"/>
</dbReference>
<feature type="domain" description="Haemolysin-type calcium binding-related" evidence="4">
    <location>
        <begin position="2733"/>
        <end position="2771"/>
    </location>
</feature>
<dbReference type="EMBL" id="FIZP01000018">
    <property type="protein sequence ID" value="CZE49331.1"/>
    <property type="molecule type" value="Genomic_DNA"/>
</dbReference>
<dbReference type="InterPro" id="IPR011049">
    <property type="entry name" value="Serralysin-like_metalloprot_C"/>
</dbReference>
<dbReference type="InterPro" id="IPR001343">
    <property type="entry name" value="Hemolysn_Ca-bd"/>
</dbReference>
<dbReference type="Gene3D" id="2.160.20.160">
    <property type="match status" value="1"/>
</dbReference>
<proteinExistence type="predicted"/>
<feature type="domain" description="Haemolysin-type calcium binding-related" evidence="4">
    <location>
        <begin position="2344"/>
        <end position="2387"/>
    </location>
</feature>
<dbReference type="Pfam" id="PF17963">
    <property type="entry name" value="Big_9"/>
    <property type="match status" value="4"/>
</dbReference>
<dbReference type="PANTHER" id="PTHR38340:SF1">
    <property type="entry name" value="S-LAYER PROTEIN"/>
    <property type="match status" value="1"/>
</dbReference>
<evidence type="ECO:0000256" key="3">
    <source>
        <dbReference type="SAM" id="MobiDB-lite"/>
    </source>
</evidence>
<dbReference type="Pfam" id="PF06594">
    <property type="entry name" value="HCBP_related"/>
    <property type="match status" value="4"/>
</dbReference>
<name>A0A128ELA2_9BACT</name>
<dbReference type="GO" id="GO:0005576">
    <property type="term" value="C:extracellular region"/>
    <property type="evidence" value="ECO:0007669"/>
    <property type="project" value="UniProtKB-SubCell"/>
</dbReference>
<dbReference type="OrthoDB" id="5363753at2"/>
<dbReference type="SUPFAM" id="SSF51120">
    <property type="entry name" value="beta-Roll"/>
    <property type="match status" value="12"/>
</dbReference>
<dbReference type="NCBIfam" id="NF012211">
    <property type="entry name" value="tand_rpt_95"/>
    <property type="match status" value="2"/>
</dbReference>
<dbReference type="Proteomes" id="UP000069632">
    <property type="component" value="Unassembled WGS sequence"/>
</dbReference>
<comment type="subcellular location">
    <subcellularLocation>
        <location evidence="1">Secreted</location>
    </subcellularLocation>
</comment>
<evidence type="ECO:0000259" key="4">
    <source>
        <dbReference type="Pfam" id="PF06594"/>
    </source>
</evidence>
<feature type="domain" description="Haemolysin-type calcium binding-related" evidence="4">
    <location>
        <begin position="2008"/>
        <end position="2044"/>
    </location>
</feature>
<evidence type="ECO:0000313" key="5">
    <source>
        <dbReference type="EMBL" id="CZE49331.1"/>
    </source>
</evidence>
<keyword evidence="2" id="KW-0964">Secreted</keyword>
<dbReference type="PRINTS" id="PR00313">
    <property type="entry name" value="CABNDNGRPT"/>
</dbReference>
<organism evidence="5 6">
    <name type="scientific">Campylobacter geochelonis</name>
    <dbReference type="NCBI Taxonomy" id="1780362"/>
    <lineage>
        <taxon>Bacteria</taxon>
        <taxon>Pseudomonadati</taxon>
        <taxon>Campylobacterota</taxon>
        <taxon>Epsilonproteobacteria</taxon>
        <taxon>Campylobacterales</taxon>
        <taxon>Campylobacteraceae</taxon>
        <taxon>Campylobacter</taxon>
    </lineage>
</organism>
<dbReference type="GO" id="GO:0005509">
    <property type="term" value="F:calcium ion binding"/>
    <property type="evidence" value="ECO:0007669"/>
    <property type="project" value="InterPro"/>
</dbReference>
<feature type="region of interest" description="Disordered" evidence="3">
    <location>
        <begin position="696"/>
        <end position="715"/>
    </location>
</feature>
<evidence type="ECO:0000256" key="1">
    <source>
        <dbReference type="ARBA" id="ARBA00004613"/>
    </source>
</evidence>
<sequence length="3738" mass="412357">MSEKYLHLVGDYALEVLSWYLWGEKKRPNNIVDEKYGNRNKNKKGITINVSVSEFMSRYFQINTTDEFKQHVANIPMFKIFFENKGSSGRELNFDEYKYKIDGNNQIKLKHSEFVKVFYGENNTYASNPQVSFSIYKQNPSTVEDFAQAAFVFGLSNFTFNTNYELAGSDGIQYVFDINTDGSIKPSHIENLKFTLNTDNFDFESDSLLAGMLNPTLKKITDPNNIGKAVEIKFINDFYPTNTDINLNLTVDEFKNLQELKVEYSEYEMLKFISDYADRYLYYFKKIVYSNIIDYSAEDKYLVYGNEENNNNIRNTITKNEVDLSKTITFDNLVGLTSSIVNSIILSYNPVKLISLIAIRQIVDNKLKEHGFTVNSNINPHKDKLSNGIIYLLGDGSDSATGTNKNDILIGGHGSDTLSGKGGDDYIYVGKRDKNNKDDGTDILSNSAYGGSGDDYIFGSSGNDALSGGLGDDTIYGNSGDDTLYADIQLAFSPDLNDDSDATEIAELIKEFDTVKNTNYLYGGSGSDTLVGSRGKDYLYAAGKDSSDSAKDTNTLIGKSGDDFLYGSDGINYLLGGAGSDTIEGGLNTNYIYTHASSYTNPIDEDKQSDANTVTAGDSTNYIYGGKGKDTITVGNGNNTINAGDGDDAITAGNGDNYIATGKGKDTITTGNGNNTIYAGLGKDSITTGSGDDKLYAGDDKDADELSGGSGDDEYHVSANDIINDSDGKGRVWFKHDSPITGGIETKPGSKVYTDNRGYTYQLNGSELKVTYNLDKDSITIKNYNQEQNSLGITLTNKVGLKIKDVTENEGSKKATITLELIGEIVGDGKLEVFMRSSDMMRSRSARSSLGAITFKKGDTTKTYSYDIKDYDDFIVNNEKRRFITNLVPHIIDTPSVKNSVSYDSSSSKYGELNIVDDDKPVYINVRGNSTSEAAEIIRGMVGVNRGLKVSANNQKEYVSLNIGSNKFKFIGGYTQDIFTASKWTDDEIEEEDSKFYVSPYHISSNATVYYKGKGARFAIFDDDKDKDYPDPEDETSPLVIDLNKDGIKTTNLKNSVFFDLDNNDFKEKTAWLDKNDAFLAIDKNNNGIIDNANELFGNNTIINSNYNRNDKTLDNGFEVLKRFDTNNDGIINALDMDYDKLLLWQDVDKNGISTKDELYTLSNKAIKSIDLNYKNVNIDSNSNTIKQLSKVSFYDGTTTDIADVWFRVEPSKTISNANVELPQRLREFVDIEGGGNLEDFLYVVAKNKELEDSLRNYVETTDEKQRKEKVNSLIFKWAGVEDIDSSSRGGIVDARELAVYEKLIGRQFLQLGTDPNPRENASAIIHSKYQRFANYVYASLELDIVYKGMINTEYMKLDNDTGAFHYDFSGVNKKFQELYANNKRESISHISTLLNMIAANKPNFKKELDSNYLISLKDNQELMALAFNRYQKAQNSGSTLYGTSDSDFLQSANGDDILAGGYGDDIYKFDTSFGKDSIFDDFGNDTIVFAEGIDPKDIKLKRNLANLTITHLGKDCITIENFFDIAGKNGNGSIEGIKFDKEIWDFNKILQMAPLEATSGNDSLYLTNLDDKFNAIDGDDTIYGGDGNDIIDGGSGDDGLYADEGDDILVGGVGDDTLSGGAGNDTYIFGKNFGNDTIINNNTDNGIDKIKFIDGINLKDVIFKQVDSDLFINLKDKNNKNSIKILDFLAPLGNGNLYNTINMIEFSDGKLLSLNDIVKQSIKNTDESANTISVLSDDSYVVDAKGGDDVIVTKGGNDTLIGGAGNDTLQGGLGNDTYIFGKEFGKDVIINNNPNALSIDTIKFIDGISKDDILFSIKDNDLVITLKNNQENFITIKEFYKQEYGVYNNTITSIEFDDLATMHLDDINKAIIDNKSSDIVKTISSYGYDIDKSDSKVGVSIDLSNGDDSIVASSFNDTIHSNSGNDIINGGSGDDYINAGAGNDIITGGKGNDSLQGGKGNDTYVFGKEFGKDVVINYKDSINEIDIIKFIDGIRKEDLIFKQTNLDLTIAIKDTNDSILIQNFYKTYTDKADFIINKIEFDDKSFLNLKDINELAFEFIDNDSNLVSVTTNDNYLINISKLNNGKEISTLGGNDIITGSSGDDIINAGAGNDIITGGKGNDTLQSAKGNDTYVFGKEFGKDIIVSIRGGGNGDKDKIKFIDGIRKEDLLFTQDKLDLIISLKNSNDSIVVENFYSIYRDESRNKISLIEFDDLTTLSLKRINELALLGSSVDKLVNTNDDYTIDKTSSTLSLNIATLKGNDTIKSGSGDDSINAGDGNDTIMGGVGNDTINGGAGNDVYVFGWGFGQDTIINHKTNTNEIDTIKFVDGIRKNDLIFRQDGLNLIISLKHSNDFIIIENFYKLYEGTSKHIVDKIEFDDNSSLNIKDINELALKFIDNSSDNVLVTTNDNYEVNLNKVEKGKIITTLGGNDNIISSDKNDTINSGSGDDKISANDGNDKIYALSGADYIDGGMGDDYIDAGSGDDVLIGGAGNDILLGGNGSDRYVFDKDFGNDIVINKKDDYSFDIIEFIDNTTKDDLIFKQINLDLKIYHKSSNSSITVKEFYTIDNNKALNTIDQILFKDGSYINLKEINQLALNHADDDSIRLDVVTNDNYTLSAGAKDDSITMLGGDDYINSNEGNDGIFAGAGKDYIDSGSGDDYIDSGSGDDILVGGAGNDRLIGSSGDDIYRFFKGFGKDTIINQKSTLEEIDTIEFADGIKKDDVIFKQKDDNLVISLKDSGDSIEVINFFKDVSFTVDRVKFSDGSLLSLKDMIYLSLINTTQGDDKISVLQDDDYTIYAKGGNDTVITKGGDDYIDAGMGDDYIDTGAGDDILIGGSGNDILIGGSGNDRYVFNSGFGKDIIDNAGFGYDKIELDNIKAQDLSFIYYENKDELIITLKNSDDSISVKNFVKEPIEEIVFSNNEKLYKQDIINKATIIGSDDEIVMLKDGIFNAKTGDDIYNIAKLGINVVIDDKFSIFGIDRYSGNNTLKFGMDIDKNDLSYKIDKKDLNISLKDNPSTNITIKNFFDNHSLIETLKFSDNSSLNLKEVVFDKFKPVITSSVFNLNEDSTLDSILKVDNPLNTNLTYELVSSASNSTFDLKDDASFKLIPNLNFNGKDSITLKVTNEYGMSSTKKIVFDIAPINDAPMFESKHTIYELNDIRDLNFVLKADDIDSDNLTFSIKKDSLNGNLTIGDNGAFSYKPNKLFIGKDSAIIIVSDTYNAIDEILVEFDIKVSSPVIKTDILNISEDKNLVANIDIINKTSSNLTYEILNSPLNLKANLDKDNNLSLIPNLNYNGSDSITLKVTNEYGLSDIKTISLEVAPVNDAPEFKELITAYELKNTSTISSSFDAFDVDGNKLSYKIIKDSKHGVISLDDSGVFSYTKDTNFIGKDSAIVEVSDGKLTATKELIFNSLGYQVDSNLDITILPNQTIDTTLKLSNSYKEDISFIKDSENLIIKDSVTNSSITLKEYFTSKHLIKEISFKDKTTVNISNENLSLVAKQWWQINPQARLNTSGVIVSNTNNSILYGSGKNDTIISTSTNSTIRSYEGDDFIYAKDNNTIYSYSGNDTIISYNNDIVYAGNDDDTLISKANNSTLQGENGNDTYIITKEATNTTIKDKELINLIEGGDDTLILQGVKKEEISFKLDGVFMQDLVIRYGSDNNTTLTIKNQTNKYSQIETIKLDDNSFISNEQIDKIIQQVNAYTSDNGISNITHDEARNNQAIMQIYASGWGS</sequence>
<dbReference type="InterPro" id="IPR018247">
    <property type="entry name" value="EF_Hand_1_Ca_BS"/>
</dbReference>
<dbReference type="InterPro" id="IPR050557">
    <property type="entry name" value="RTX_toxin/Mannuronan_C5-epim"/>
</dbReference>
<keyword evidence="6" id="KW-1185">Reference proteome</keyword>
<reference evidence="5 6" key="1">
    <citation type="submission" date="2016-02" db="EMBL/GenBank/DDBJ databases">
        <authorList>
            <consortium name="Pathogen Informatics"/>
        </authorList>
    </citation>
    <scope>NUCLEOTIDE SEQUENCE [LARGE SCALE GENOMIC DNA]</scope>
    <source>
        <strain evidence="5 6">RC20</strain>
    </source>
</reference>
<accession>A0A128ELA2</accession>
<evidence type="ECO:0000313" key="6">
    <source>
        <dbReference type="Proteomes" id="UP000069632"/>
    </source>
</evidence>
<dbReference type="RefSeq" id="WP_075540589.1">
    <property type="nucleotide sequence ID" value="NZ_FIZP01000018.1"/>
</dbReference>
<dbReference type="InterPro" id="IPR018511">
    <property type="entry name" value="Hemolysin-typ_Ca-bd_CS"/>
</dbReference>